<dbReference type="KEGG" id="fiy:BN1229_v1_0123"/>
<reference evidence="3" key="1">
    <citation type="submission" date="2015-02" db="EMBL/GenBank/DDBJ databases">
        <authorList>
            <person name="Chooi Y.-H."/>
        </authorList>
    </citation>
    <scope>NUCLEOTIDE SEQUENCE [LARGE SCALE GENOMIC DNA]</scope>
    <source>
        <strain evidence="3">strain Y</strain>
    </source>
</reference>
<proteinExistence type="predicted"/>
<name>A0A0D6J9H7_9HYPH</name>
<evidence type="ECO:0000256" key="1">
    <source>
        <dbReference type="SAM" id="Phobius"/>
    </source>
</evidence>
<sequence length="237" mass="26037">MCRSMSRSSKNVSACRVIPQSLFLPILAAQSPWRRFRRLFLVGLSSIVYCAGLTAGVLAEPTAGVAASQKAEMPQSEGEKKPELVRVPLGELPIAVQEMRDAILAGVVRGDFDELRTAIEWNELRPDFGLDANSDPIAYWKANMAGDGIEILSILGEILQGPPAKLPIGPDLENNAVYVWPYMSEKPPAQFTPGEKVELYRMVGPEQASAIIKSGKWTWYRLAIGADGTWHTFAQHD</sequence>
<dbReference type="EMBL" id="LN829119">
    <property type="protein sequence ID" value="CPR14912.1"/>
    <property type="molecule type" value="Genomic_DNA"/>
</dbReference>
<evidence type="ECO:0000313" key="3">
    <source>
        <dbReference type="Proteomes" id="UP000033187"/>
    </source>
</evidence>
<keyword evidence="3" id="KW-1185">Reference proteome</keyword>
<gene>
    <name evidence="2" type="ORF">YBN1229_v1_0123</name>
</gene>
<accession>A0A0D6J9H7</accession>
<protein>
    <submittedName>
        <fullName evidence="2">Uncharacterized protein</fullName>
    </submittedName>
</protein>
<keyword evidence="1" id="KW-0812">Transmembrane</keyword>
<organism evidence="2 3">
    <name type="scientific">Candidatus Filomicrobium marinum</name>
    <dbReference type="NCBI Taxonomy" id="1608628"/>
    <lineage>
        <taxon>Bacteria</taxon>
        <taxon>Pseudomonadati</taxon>
        <taxon>Pseudomonadota</taxon>
        <taxon>Alphaproteobacteria</taxon>
        <taxon>Hyphomicrobiales</taxon>
        <taxon>Hyphomicrobiaceae</taxon>
        <taxon>Filomicrobium</taxon>
    </lineage>
</organism>
<dbReference type="AlphaFoldDB" id="A0A0D6J9H7"/>
<evidence type="ECO:0000313" key="2">
    <source>
        <dbReference type="EMBL" id="CPR14912.1"/>
    </source>
</evidence>
<dbReference type="Proteomes" id="UP000033187">
    <property type="component" value="Chromosome 1"/>
</dbReference>
<keyword evidence="1" id="KW-1133">Transmembrane helix</keyword>
<feature type="transmembrane region" description="Helical" evidence="1">
    <location>
        <begin position="39"/>
        <end position="59"/>
    </location>
</feature>
<keyword evidence="1" id="KW-0472">Membrane</keyword>
<dbReference type="KEGG" id="fil:BN1229_v1_0120"/>